<accession>A0A644V0W1</accession>
<dbReference type="InterPro" id="IPR011053">
    <property type="entry name" value="Single_hybrid_motif"/>
</dbReference>
<dbReference type="EMBL" id="VSSQ01000195">
    <property type="protein sequence ID" value="MPL84834.1"/>
    <property type="molecule type" value="Genomic_DNA"/>
</dbReference>
<gene>
    <name evidence="3" type="ORF">SDC9_30799</name>
</gene>
<dbReference type="SUPFAM" id="SSF51230">
    <property type="entry name" value="Single hybrid motif"/>
    <property type="match status" value="1"/>
</dbReference>
<feature type="domain" description="Lipoyl-binding" evidence="2">
    <location>
        <begin position="96"/>
        <end position="169"/>
    </location>
</feature>
<reference evidence="3" key="1">
    <citation type="submission" date="2019-08" db="EMBL/GenBank/DDBJ databases">
        <authorList>
            <person name="Kucharzyk K."/>
            <person name="Murdoch R.W."/>
            <person name="Higgins S."/>
            <person name="Loffler F."/>
        </authorList>
    </citation>
    <scope>NUCLEOTIDE SEQUENCE</scope>
</reference>
<dbReference type="PANTHER" id="PTHR45266:SF3">
    <property type="entry name" value="OXALOACETATE DECARBOXYLASE ALPHA CHAIN"/>
    <property type="match status" value="1"/>
</dbReference>
<dbReference type="CDD" id="cd06850">
    <property type="entry name" value="biotinyl_domain"/>
    <property type="match status" value="1"/>
</dbReference>
<keyword evidence="1" id="KW-0092">Biotin</keyword>
<comment type="caution">
    <text evidence="3">The sequence shown here is derived from an EMBL/GenBank/DDBJ whole genome shotgun (WGS) entry which is preliminary data.</text>
</comment>
<evidence type="ECO:0000256" key="1">
    <source>
        <dbReference type="ARBA" id="ARBA00023267"/>
    </source>
</evidence>
<dbReference type="FunFam" id="2.40.50.100:FF:000003">
    <property type="entry name" value="Acetyl-CoA carboxylase biotin carboxyl carrier protein"/>
    <property type="match status" value="1"/>
</dbReference>
<sequence length="172" mass="18822">MSVEINIEGRNARVTELKREGNLITLQVDDEIYQVDALKVGEGLYSVLYKGKSYNIEMIDAGSPRHYTVNSFHNSYQVEVIDAQTRYRMSRSGGDHGESGNTIVSPMPGKIVKIPVKTGDQVEAGQTLIIVSAMKMESEFKSKSAGTVKSIHVSEGDTVEANKVLVVVEEGT</sequence>
<protein>
    <recommendedName>
        <fullName evidence="2">Lipoyl-binding domain-containing protein</fullName>
    </recommendedName>
</protein>
<dbReference type="Pfam" id="PF00364">
    <property type="entry name" value="Biotin_lipoyl"/>
    <property type="match status" value="1"/>
</dbReference>
<organism evidence="3">
    <name type="scientific">bioreactor metagenome</name>
    <dbReference type="NCBI Taxonomy" id="1076179"/>
    <lineage>
        <taxon>unclassified sequences</taxon>
        <taxon>metagenomes</taxon>
        <taxon>ecological metagenomes</taxon>
    </lineage>
</organism>
<dbReference type="Gene3D" id="2.40.50.100">
    <property type="match status" value="1"/>
</dbReference>
<proteinExistence type="predicted"/>
<dbReference type="AlphaFoldDB" id="A0A644V0W1"/>
<dbReference type="InterPro" id="IPR000089">
    <property type="entry name" value="Biotin_lipoyl"/>
</dbReference>
<dbReference type="PROSITE" id="PS50968">
    <property type="entry name" value="BIOTINYL_LIPOYL"/>
    <property type="match status" value="1"/>
</dbReference>
<name>A0A644V0W1_9ZZZZ</name>
<evidence type="ECO:0000259" key="2">
    <source>
        <dbReference type="PROSITE" id="PS50968"/>
    </source>
</evidence>
<evidence type="ECO:0000313" key="3">
    <source>
        <dbReference type="EMBL" id="MPL84834.1"/>
    </source>
</evidence>
<dbReference type="InterPro" id="IPR050709">
    <property type="entry name" value="Biotin_Carboxyl_Carrier/Decarb"/>
</dbReference>
<dbReference type="PANTHER" id="PTHR45266">
    <property type="entry name" value="OXALOACETATE DECARBOXYLASE ALPHA CHAIN"/>
    <property type="match status" value="1"/>
</dbReference>